<dbReference type="EC" id="6.3.5.6" evidence="2"/>
<dbReference type="AlphaFoldDB" id="A0A6J4Q445"/>
<dbReference type="GO" id="GO:0016740">
    <property type="term" value="F:transferase activity"/>
    <property type="evidence" value="ECO:0007669"/>
    <property type="project" value="UniProtKB-KW"/>
</dbReference>
<dbReference type="GO" id="GO:0050566">
    <property type="term" value="F:asparaginyl-tRNA synthase (glutamine-hydrolyzing) activity"/>
    <property type="evidence" value="ECO:0007669"/>
    <property type="project" value="UniProtKB-EC"/>
</dbReference>
<feature type="compositionally biased region" description="Gly residues" evidence="1">
    <location>
        <begin position="16"/>
        <end position="29"/>
    </location>
</feature>
<sequence length="93" mass="9092">DIRGAGAARRQPGAAGFDGRGGQGDGGATGCHPGEHREDPGARPRGHPADGKPAEPLERFAPGRTATGAAPGGGPCPGTGPGGRPLRGPEDRL</sequence>
<protein>
    <submittedName>
        <fullName evidence="2">Aspartyl-tRNA(Asn) amidotransferase subunit C @ Glutamyl-tRNA(Gln) amidotransferase subunit C</fullName>
        <ecNumber evidence="2">6.3.5.6</ecNumber>
        <ecNumber evidence="2">6.3.5.7</ecNumber>
    </submittedName>
</protein>
<dbReference type="GO" id="GO:0050567">
    <property type="term" value="F:glutaminyl-tRNA synthase (glutamine-hydrolyzing) activity"/>
    <property type="evidence" value="ECO:0007669"/>
    <property type="project" value="UniProtKB-EC"/>
</dbReference>
<feature type="non-terminal residue" evidence="2">
    <location>
        <position position="1"/>
    </location>
</feature>
<evidence type="ECO:0000313" key="2">
    <source>
        <dbReference type="EMBL" id="CAA9432744.1"/>
    </source>
</evidence>
<proteinExistence type="predicted"/>
<feature type="compositionally biased region" description="Gly residues" evidence="1">
    <location>
        <begin position="70"/>
        <end position="85"/>
    </location>
</feature>
<feature type="compositionally biased region" description="Low complexity" evidence="1">
    <location>
        <begin position="1"/>
        <end position="15"/>
    </location>
</feature>
<organism evidence="2">
    <name type="scientific">uncultured Rubrobacteraceae bacterium</name>
    <dbReference type="NCBI Taxonomy" id="349277"/>
    <lineage>
        <taxon>Bacteria</taxon>
        <taxon>Bacillati</taxon>
        <taxon>Actinomycetota</taxon>
        <taxon>Rubrobacteria</taxon>
        <taxon>Rubrobacterales</taxon>
        <taxon>Rubrobacteraceae</taxon>
        <taxon>environmental samples</taxon>
    </lineage>
</organism>
<feature type="region of interest" description="Disordered" evidence="1">
    <location>
        <begin position="1"/>
        <end position="93"/>
    </location>
</feature>
<feature type="compositionally biased region" description="Basic and acidic residues" evidence="1">
    <location>
        <begin position="33"/>
        <end position="58"/>
    </location>
</feature>
<keyword evidence="2" id="KW-0436">Ligase</keyword>
<accession>A0A6J4Q445</accession>
<keyword evidence="2" id="KW-0808">Transferase</keyword>
<feature type="non-terminal residue" evidence="2">
    <location>
        <position position="93"/>
    </location>
</feature>
<dbReference type="EMBL" id="CADCUZ010000136">
    <property type="protein sequence ID" value="CAA9432744.1"/>
    <property type="molecule type" value="Genomic_DNA"/>
</dbReference>
<dbReference type="EC" id="6.3.5.7" evidence="2"/>
<gene>
    <name evidence="2" type="ORF">AVDCRST_MAG55-2778</name>
</gene>
<reference evidence="2" key="1">
    <citation type="submission" date="2020-02" db="EMBL/GenBank/DDBJ databases">
        <authorList>
            <person name="Meier V. D."/>
        </authorList>
    </citation>
    <scope>NUCLEOTIDE SEQUENCE</scope>
    <source>
        <strain evidence="2">AVDCRST_MAG55</strain>
    </source>
</reference>
<name>A0A6J4Q445_9ACTN</name>
<evidence type="ECO:0000256" key="1">
    <source>
        <dbReference type="SAM" id="MobiDB-lite"/>
    </source>
</evidence>